<accession>A0A4S4N763</accession>
<organism evidence="4 5">
    <name type="scientific">Antrodiella citrinella</name>
    <dbReference type="NCBI Taxonomy" id="2447956"/>
    <lineage>
        <taxon>Eukaryota</taxon>
        <taxon>Fungi</taxon>
        <taxon>Dikarya</taxon>
        <taxon>Basidiomycota</taxon>
        <taxon>Agaricomycotina</taxon>
        <taxon>Agaricomycetes</taxon>
        <taxon>Polyporales</taxon>
        <taxon>Steccherinaceae</taxon>
        <taxon>Antrodiella</taxon>
    </lineage>
</organism>
<feature type="zinc finger region" description="C3H1-type" evidence="1">
    <location>
        <begin position="333"/>
        <end position="361"/>
    </location>
</feature>
<reference evidence="4 5" key="1">
    <citation type="submission" date="2019-02" db="EMBL/GenBank/DDBJ databases">
        <title>Genome sequencing of the rare red list fungi Antrodiella citrinella (Flaviporus citrinellus).</title>
        <authorList>
            <person name="Buettner E."/>
            <person name="Kellner H."/>
        </authorList>
    </citation>
    <scope>NUCLEOTIDE SEQUENCE [LARGE SCALE GENOMIC DNA]</scope>
    <source>
        <strain evidence="4 5">DSM 108506</strain>
    </source>
</reference>
<evidence type="ECO:0000313" key="4">
    <source>
        <dbReference type="EMBL" id="THH34087.1"/>
    </source>
</evidence>
<feature type="compositionally biased region" description="Low complexity" evidence="2">
    <location>
        <begin position="255"/>
        <end position="267"/>
    </location>
</feature>
<feature type="compositionally biased region" description="Basic and acidic residues" evidence="2">
    <location>
        <begin position="268"/>
        <end position="287"/>
    </location>
</feature>
<evidence type="ECO:0000313" key="5">
    <source>
        <dbReference type="Proteomes" id="UP000308730"/>
    </source>
</evidence>
<name>A0A4S4N763_9APHY</name>
<keyword evidence="1" id="KW-0479">Metal-binding</keyword>
<feature type="region of interest" description="Disordered" evidence="2">
    <location>
        <begin position="254"/>
        <end position="293"/>
    </location>
</feature>
<keyword evidence="1" id="KW-0863">Zinc-finger</keyword>
<dbReference type="PROSITE" id="PS50103">
    <property type="entry name" value="ZF_C3H1"/>
    <property type="match status" value="2"/>
</dbReference>
<comment type="caution">
    <text evidence="4">The sequence shown here is derived from an EMBL/GenBank/DDBJ whole genome shotgun (WGS) entry which is preliminary data.</text>
</comment>
<dbReference type="Proteomes" id="UP000308730">
    <property type="component" value="Unassembled WGS sequence"/>
</dbReference>
<dbReference type="OrthoDB" id="2270193at2759"/>
<dbReference type="InterPro" id="IPR000571">
    <property type="entry name" value="Znf_CCCH"/>
</dbReference>
<evidence type="ECO:0000256" key="2">
    <source>
        <dbReference type="SAM" id="MobiDB-lite"/>
    </source>
</evidence>
<sequence length="476" mass="52361">MSSEADEEITTPDHDKKYLQKNVQKLQRNIGLKDNNPLILCLIDGDGNIFSNDLISLGQVGGHQAASLLTKGLTDHVSDVDSSGRGQVWLTVYCNKTGLVETLVGNGLCTTEQFEAFVTGFNQASPLFTFVDVGSGKERADEKIKECLRVFTRFPQITKVFFGGAHDNGYISTLNHLQNEGNLQKIIILRGYKELAHELRNLSLPTVEIEGLFLKKRVQTVATYHKSSTISKLLTSKKTHPTVQAQDFEKFRVKSTASSSSTSISTPRETRPPRNNLNKDDEIRQIDPDVPLQRHKPPPCNFFYLADCKHGSKCRYGHNYHLLPHHIEELRESSVKWPCPYVNRGAPCPYGDSCCMGHACPKGRKCSFMKLGKCKFTGPHTHDRGSSGKSHGSTSRSSASSPPDFSPAGTSYRLPSTSPVGSLSSLKGGPGYSFSMGEDGRPVFTAVCGESNSEAVHRHSLAVESHPADDNDSDEY</sequence>
<dbReference type="InterPro" id="IPR057683">
    <property type="entry name" value="DUF7923"/>
</dbReference>
<dbReference type="EMBL" id="SGPM01000001">
    <property type="protein sequence ID" value="THH34087.1"/>
    <property type="molecule type" value="Genomic_DNA"/>
</dbReference>
<evidence type="ECO:0000259" key="3">
    <source>
        <dbReference type="PROSITE" id="PS50103"/>
    </source>
</evidence>
<evidence type="ECO:0000256" key="1">
    <source>
        <dbReference type="PROSITE-ProRule" id="PRU00723"/>
    </source>
</evidence>
<dbReference type="AlphaFoldDB" id="A0A4S4N763"/>
<dbReference type="PANTHER" id="PTHR37543">
    <property type="entry name" value="CCCH ZINC FINGER DNA BINDING PROTEIN (AFU_ORTHOLOGUE AFUA_5G12760)"/>
    <property type="match status" value="1"/>
</dbReference>
<feature type="zinc finger region" description="C3H1-type" evidence="1">
    <location>
        <begin position="294"/>
        <end position="321"/>
    </location>
</feature>
<keyword evidence="5" id="KW-1185">Reference proteome</keyword>
<feature type="domain" description="C3H1-type" evidence="3">
    <location>
        <begin position="333"/>
        <end position="361"/>
    </location>
</feature>
<feature type="region of interest" description="Disordered" evidence="2">
    <location>
        <begin position="379"/>
        <end position="435"/>
    </location>
</feature>
<proteinExistence type="predicted"/>
<dbReference type="GO" id="GO:0008270">
    <property type="term" value="F:zinc ion binding"/>
    <property type="evidence" value="ECO:0007669"/>
    <property type="project" value="UniProtKB-KW"/>
</dbReference>
<feature type="region of interest" description="Disordered" evidence="2">
    <location>
        <begin position="455"/>
        <end position="476"/>
    </location>
</feature>
<dbReference type="PANTHER" id="PTHR37543:SF1">
    <property type="entry name" value="CCCH ZINC FINGER DNA BINDING PROTEIN (AFU_ORTHOLOGUE AFUA_5G12760)"/>
    <property type="match status" value="1"/>
</dbReference>
<keyword evidence="1" id="KW-0862">Zinc</keyword>
<feature type="domain" description="C3H1-type" evidence="3">
    <location>
        <begin position="294"/>
        <end position="321"/>
    </location>
</feature>
<gene>
    <name evidence="4" type="ORF">EUX98_g70</name>
</gene>
<feature type="compositionally biased region" description="Polar residues" evidence="2">
    <location>
        <begin position="413"/>
        <end position="425"/>
    </location>
</feature>
<protein>
    <recommendedName>
        <fullName evidence="3">C3H1-type domain-containing protein</fullName>
    </recommendedName>
</protein>
<feature type="compositionally biased region" description="Low complexity" evidence="2">
    <location>
        <begin position="387"/>
        <end position="407"/>
    </location>
</feature>
<dbReference type="Pfam" id="PF25540">
    <property type="entry name" value="DUF7923"/>
    <property type="match status" value="1"/>
</dbReference>